<organism evidence="9 10">
    <name type="scientific">Methanoplanus endosymbiosus</name>
    <dbReference type="NCBI Taxonomy" id="33865"/>
    <lineage>
        <taxon>Archaea</taxon>
        <taxon>Methanobacteriati</taxon>
        <taxon>Methanobacteriota</taxon>
        <taxon>Stenosarchaea group</taxon>
        <taxon>Methanomicrobia</taxon>
        <taxon>Methanomicrobiales</taxon>
        <taxon>Methanomicrobiaceae</taxon>
        <taxon>Methanoplanus</taxon>
    </lineage>
</organism>
<evidence type="ECO:0000256" key="8">
    <source>
        <dbReference type="HAMAP-Rule" id="MF_01471"/>
    </source>
</evidence>
<dbReference type="SUPFAM" id="SSF143430">
    <property type="entry name" value="TTP0101/SSO1404-like"/>
    <property type="match status" value="1"/>
</dbReference>
<evidence type="ECO:0000256" key="6">
    <source>
        <dbReference type="ARBA" id="ARBA00022842"/>
    </source>
</evidence>
<name>A0A9E7PQI5_9EURY</name>
<evidence type="ECO:0000256" key="4">
    <source>
        <dbReference type="ARBA" id="ARBA00022759"/>
    </source>
</evidence>
<comment type="cofactor">
    <cofactor evidence="1 8">
        <name>Mg(2+)</name>
        <dbReference type="ChEBI" id="CHEBI:18420"/>
    </cofactor>
</comment>
<evidence type="ECO:0000256" key="3">
    <source>
        <dbReference type="ARBA" id="ARBA00022723"/>
    </source>
</evidence>
<keyword evidence="3 8" id="KW-0479">Metal-binding</keyword>
<dbReference type="EC" id="3.1.-.-" evidence="8"/>
<evidence type="ECO:0000256" key="2">
    <source>
        <dbReference type="ARBA" id="ARBA00022722"/>
    </source>
</evidence>
<evidence type="ECO:0000256" key="1">
    <source>
        <dbReference type="ARBA" id="ARBA00001946"/>
    </source>
</evidence>
<keyword evidence="4 8" id="KW-0255">Endonuclease</keyword>
<protein>
    <recommendedName>
        <fullName evidence="8">CRISPR-associated endoribonuclease Cas2</fullName>
        <ecNumber evidence="8">3.1.-.-</ecNumber>
    </recommendedName>
</protein>
<keyword evidence="2 8" id="KW-0540">Nuclease</keyword>
<accession>A0A9E7PQI5</accession>
<dbReference type="Pfam" id="PF09827">
    <property type="entry name" value="CRISPR_Cas2"/>
    <property type="match status" value="1"/>
</dbReference>
<dbReference type="GO" id="GO:0051607">
    <property type="term" value="P:defense response to virus"/>
    <property type="evidence" value="ECO:0007669"/>
    <property type="project" value="UniProtKB-UniRule"/>
</dbReference>
<dbReference type="PANTHER" id="PTHR34405">
    <property type="entry name" value="CRISPR-ASSOCIATED ENDORIBONUCLEASE CAS2"/>
    <property type="match status" value="1"/>
</dbReference>
<keyword evidence="6 8" id="KW-0460">Magnesium</keyword>
<dbReference type="Gene3D" id="3.30.70.240">
    <property type="match status" value="1"/>
</dbReference>
<dbReference type="GO" id="GO:0016787">
    <property type="term" value="F:hydrolase activity"/>
    <property type="evidence" value="ECO:0007669"/>
    <property type="project" value="UniProtKB-KW"/>
</dbReference>
<evidence type="ECO:0000313" key="10">
    <source>
        <dbReference type="Proteomes" id="UP001060368"/>
    </source>
</evidence>
<dbReference type="AlphaFoldDB" id="A0A9E7PQI5"/>
<gene>
    <name evidence="8 9" type="primary">cas2</name>
    <name evidence="9" type="ORF">L6E24_03055</name>
</gene>
<feature type="binding site" evidence="8">
    <location>
        <position position="12"/>
    </location>
    <ligand>
        <name>Mg(2+)</name>
        <dbReference type="ChEBI" id="CHEBI:18420"/>
        <note>catalytic</note>
    </ligand>
</feature>
<dbReference type="KEGG" id="mend:L6E24_03055"/>
<keyword evidence="5 8" id="KW-0378">Hydrolase</keyword>
<dbReference type="GO" id="GO:0004521">
    <property type="term" value="F:RNA endonuclease activity"/>
    <property type="evidence" value="ECO:0007669"/>
    <property type="project" value="InterPro"/>
</dbReference>
<dbReference type="RefSeq" id="WP_257743257.1">
    <property type="nucleotide sequence ID" value="NZ_CP096115.1"/>
</dbReference>
<evidence type="ECO:0000313" key="9">
    <source>
        <dbReference type="EMBL" id="UUX93116.1"/>
    </source>
</evidence>
<dbReference type="PANTHER" id="PTHR34405:SF3">
    <property type="entry name" value="CRISPR-ASSOCIATED ENDORIBONUCLEASE CAS2 3"/>
    <property type="match status" value="1"/>
</dbReference>
<dbReference type="Proteomes" id="UP001060368">
    <property type="component" value="Chromosome"/>
</dbReference>
<comment type="subunit">
    <text evidence="8">Homodimer, forms a heterotetramer with a Cas1 homodimer.</text>
</comment>
<dbReference type="InterPro" id="IPR019199">
    <property type="entry name" value="Virulence_VapD/CRISPR_Cas2"/>
</dbReference>
<reference evidence="9" key="1">
    <citation type="submission" date="2022-04" db="EMBL/GenBank/DDBJ databases">
        <title>Complete genome of Methanoplanus endosymbiosus DSM 3599.</title>
        <authorList>
            <person name="Chen S.-C."/>
            <person name="You Y.-T."/>
            <person name="Zhou Y.-Z."/>
            <person name="Lai M.-C."/>
        </authorList>
    </citation>
    <scope>NUCLEOTIDE SEQUENCE</scope>
    <source>
        <strain evidence="9">DSM 3599</strain>
    </source>
</reference>
<dbReference type="NCBIfam" id="TIGR01573">
    <property type="entry name" value="cas2"/>
    <property type="match status" value="1"/>
</dbReference>
<dbReference type="InterPro" id="IPR021127">
    <property type="entry name" value="CRISPR_associated_Cas2"/>
</dbReference>
<evidence type="ECO:0000256" key="5">
    <source>
        <dbReference type="ARBA" id="ARBA00022801"/>
    </source>
</evidence>
<dbReference type="HAMAP" id="MF_01471">
    <property type="entry name" value="Cas2"/>
    <property type="match status" value="1"/>
</dbReference>
<keyword evidence="7 8" id="KW-0051">Antiviral defense</keyword>
<sequence>MGRLKVFIVSYDVSDPKRLYRVHKTMKGFGDPIHYSVFRCNLSDKDKIELIAILSEIIKHDEDRIMIIDLGFACGDVDNRIDLIGVHPEENNNQAIIF</sequence>
<dbReference type="GO" id="GO:0046872">
    <property type="term" value="F:metal ion binding"/>
    <property type="evidence" value="ECO:0007669"/>
    <property type="project" value="UniProtKB-UniRule"/>
</dbReference>
<evidence type="ECO:0000256" key="7">
    <source>
        <dbReference type="ARBA" id="ARBA00023118"/>
    </source>
</evidence>
<comment type="function">
    <text evidence="8">CRISPR (clustered regularly interspaced short palindromic repeat), is an adaptive immune system that provides protection against mobile genetic elements (viruses, transposable elements and conjugative plasmids). CRISPR clusters contain sequences complementary to antecedent mobile elements and target invading nucleic acids. CRISPR clusters are transcribed and processed into CRISPR RNA (crRNA). Functions as a ssRNA-specific endoribonuclease. Involved in the integration of spacer DNA into the CRISPR cassette.</text>
</comment>
<comment type="similarity">
    <text evidence="8">Belongs to the CRISPR-associated endoribonuclease Cas2 protein family.</text>
</comment>
<dbReference type="GO" id="GO:0043571">
    <property type="term" value="P:maintenance of CRISPR repeat elements"/>
    <property type="evidence" value="ECO:0007669"/>
    <property type="project" value="UniProtKB-UniRule"/>
</dbReference>
<dbReference type="CDD" id="cd09725">
    <property type="entry name" value="Cas2_I_II_III"/>
    <property type="match status" value="1"/>
</dbReference>
<keyword evidence="10" id="KW-1185">Reference proteome</keyword>
<dbReference type="EMBL" id="CP096115">
    <property type="protein sequence ID" value="UUX93116.1"/>
    <property type="molecule type" value="Genomic_DNA"/>
</dbReference>
<proteinExistence type="inferred from homology"/>
<dbReference type="GeneID" id="74306640"/>